<dbReference type="Pfam" id="PF14561">
    <property type="entry name" value="TPR_20"/>
    <property type="match status" value="1"/>
</dbReference>
<dbReference type="PANTHER" id="PTHR45663">
    <property type="entry name" value="GEO12009P1"/>
    <property type="match status" value="1"/>
</dbReference>
<reference evidence="2" key="1">
    <citation type="submission" date="2018-06" db="EMBL/GenBank/DDBJ databases">
        <authorList>
            <person name="Zhirakovskaya E."/>
        </authorList>
    </citation>
    <scope>NUCLEOTIDE SEQUENCE</scope>
</reference>
<dbReference type="PANTHER" id="PTHR45663:SF11">
    <property type="entry name" value="GEO12009P1"/>
    <property type="match status" value="1"/>
</dbReference>
<dbReference type="InterPro" id="IPR013766">
    <property type="entry name" value="Thioredoxin_domain"/>
</dbReference>
<dbReference type="SUPFAM" id="SSF52833">
    <property type="entry name" value="Thioredoxin-like"/>
    <property type="match status" value="1"/>
</dbReference>
<gene>
    <name evidence="2" type="ORF">MNBD_GAMMA15-2025</name>
</gene>
<dbReference type="InterPro" id="IPR011990">
    <property type="entry name" value="TPR-like_helical_dom_sf"/>
</dbReference>
<dbReference type="Gene3D" id="3.40.30.10">
    <property type="entry name" value="Glutaredoxin"/>
    <property type="match status" value="1"/>
</dbReference>
<organism evidence="2">
    <name type="scientific">hydrothermal vent metagenome</name>
    <dbReference type="NCBI Taxonomy" id="652676"/>
    <lineage>
        <taxon>unclassified sequences</taxon>
        <taxon>metagenomes</taxon>
        <taxon>ecological metagenomes</taxon>
    </lineage>
</organism>
<dbReference type="Gene3D" id="1.25.40.10">
    <property type="entry name" value="Tetratricopeptide repeat domain"/>
    <property type="match status" value="1"/>
</dbReference>
<dbReference type="GO" id="GO:0015035">
    <property type="term" value="F:protein-disulfide reductase activity"/>
    <property type="evidence" value="ECO:0007669"/>
    <property type="project" value="TreeGrafter"/>
</dbReference>
<dbReference type="CDD" id="cd02947">
    <property type="entry name" value="TRX_family"/>
    <property type="match status" value="1"/>
</dbReference>
<evidence type="ECO:0000259" key="1">
    <source>
        <dbReference type="PROSITE" id="PS51352"/>
    </source>
</evidence>
<sequence length="287" mass="31943">MTELKHIFDGDRDNFSQLVLENSRKGLILVNYWAPGAGPCMRLWQTLEKLSQDYAGRFLLVNINTDSQKALALDNGITSVPTLKLYRDGDVVESVYSAQSEGSLRQVIDKYVPPAPNTEVGEAILLYQQGKVEAALLKLVEAGIRMPDNPQVHSTAIKLLLREKRYADIEAYVKVLPGSIRAQDNISALVVHSKMLALAEQADSPGQLDTRIETVPGDTDALLNRAALAMVSDDYATSLELLLRAYRLDPSCHEGLPRKAMRVIFDLLGEQHEMTRQYKKSLQEGLH</sequence>
<name>A0A3B0YGX6_9ZZZZ</name>
<accession>A0A3B0YGX6</accession>
<dbReference type="GO" id="GO:0006950">
    <property type="term" value="P:response to stress"/>
    <property type="evidence" value="ECO:0007669"/>
    <property type="project" value="UniProtKB-ARBA"/>
</dbReference>
<proteinExistence type="predicted"/>
<evidence type="ECO:0000313" key="2">
    <source>
        <dbReference type="EMBL" id="VAW74572.1"/>
    </source>
</evidence>
<dbReference type="AlphaFoldDB" id="A0A3B0YGX6"/>
<dbReference type="EMBL" id="UOFN01000036">
    <property type="protein sequence ID" value="VAW74572.1"/>
    <property type="molecule type" value="Genomic_DNA"/>
</dbReference>
<dbReference type="GO" id="GO:0005737">
    <property type="term" value="C:cytoplasm"/>
    <property type="evidence" value="ECO:0007669"/>
    <property type="project" value="TreeGrafter"/>
</dbReference>
<dbReference type="PROSITE" id="PS51352">
    <property type="entry name" value="THIOREDOXIN_2"/>
    <property type="match status" value="1"/>
</dbReference>
<protein>
    <recommendedName>
        <fullName evidence="1">Thioredoxin domain-containing protein</fullName>
    </recommendedName>
</protein>
<feature type="domain" description="Thioredoxin" evidence="1">
    <location>
        <begin position="1"/>
        <end position="113"/>
    </location>
</feature>
<dbReference type="SUPFAM" id="SSF48452">
    <property type="entry name" value="TPR-like"/>
    <property type="match status" value="1"/>
</dbReference>
<dbReference type="Pfam" id="PF00085">
    <property type="entry name" value="Thioredoxin"/>
    <property type="match status" value="1"/>
</dbReference>
<dbReference type="InterPro" id="IPR036249">
    <property type="entry name" value="Thioredoxin-like_sf"/>
</dbReference>